<reference evidence="1 2" key="1">
    <citation type="journal article" date="2019" name="Commun. Biol.">
        <title>The bagworm genome reveals a unique fibroin gene that provides high tensile strength.</title>
        <authorList>
            <person name="Kono N."/>
            <person name="Nakamura H."/>
            <person name="Ohtoshi R."/>
            <person name="Tomita M."/>
            <person name="Numata K."/>
            <person name="Arakawa K."/>
        </authorList>
    </citation>
    <scope>NUCLEOTIDE SEQUENCE [LARGE SCALE GENOMIC DNA]</scope>
</reference>
<proteinExistence type="predicted"/>
<dbReference type="Proteomes" id="UP000299102">
    <property type="component" value="Unassembled WGS sequence"/>
</dbReference>
<dbReference type="EMBL" id="BGZK01002274">
    <property type="protein sequence ID" value="GBP92449.1"/>
    <property type="molecule type" value="Genomic_DNA"/>
</dbReference>
<evidence type="ECO:0000313" key="1">
    <source>
        <dbReference type="EMBL" id="GBP92449.1"/>
    </source>
</evidence>
<evidence type="ECO:0000313" key="2">
    <source>
        <dbReference type="Proteomes" id="UP000299102"/>
    </source>
</evidence>
<dbReference type="AlphaFoldDB" id="A0A4C1ZZQ0"/>
<sequence length="132" mass="14900">MPEPPGRQLRAALTSESGTWLHALLLPNFGTLLDDNCVTLWSGCNVCEPHLCIRGLTVEANGYHTLSRQQRSGRFPRHHVLNYIIRRALIYANIPCKLELPGLSHSDRMRPVNVNPPAKRERCLIWHATCVA</sequence>
<accession>A0A4C1ZZQ0</accession>
<organism evidence="1 2">
    <name type="scientific">Eumeta variegata</name>
    <name type="common">Bagworm moth</name>
    <name type="synonym">Eumeta japonica</name>
    <dbReference type="NCBI Taxonomy" id="151549"/>
    <lineage>
        <taxon>Eukaryota</taxon>
        <taxon>Metazoa</taxon>
        <taxon>Ecdysozoa</taxon>
        <taxon>Arthropoda</taxon>
        <taxon>Hexapoda</taxon>
        <taxon>Insecta</taxon>
        <taxon>Pterygota</taxon>
        <taxon>Neoptera</taxon>
        <taxon>Endopterygota</taxon>
        <taxon>Lepidoptera</taxon>
        <taxon>Glossata</taxon>
        <taxon>Ditrysia</taxon>
        <taxon>Tineoidea</taxon>
        <taxon>Psychidae</taxon>
        <taxon>Oiketicinae</taxon>
        <taxon>Eumeta</taxon>
    </lineage>
</organism>
<comment type="caution">
    <text evidence="1">The sequence shown here is derived from an EMBL/GenBank/DDBJ whole genome shotgun (WGS) entry which is preliminary data.</text>
</comment>
<keyword evidence="2" id="KW-1185">Reference proteome</keyword>
<protein>
    <submittedName>
        <fullName evidence="1">Uncharacterized protein</fullName>
    </submittedName>
</protein>
<name>A0A4C1ZZQ0_EUMVA</name>
<gene>
    <name evidence="1" type="ORF">EVAR_62127_1</name>
</gene>
<dbReference type="OrthoDB" id="2016582at2759"/>